<accession>A0A1Y2T099</accession>
<sequence length="84" mass="9420">MATKLHDLRNSREVTLVELTRVSAVAESTVNTLDSGKRDISRASFDTVYRLAKALGVRPEALVEDLPKVKKAQKRVRALPEKFK</sequence>
<dbReference type="EMBL" id="NEKC01000019">
    <property type="protein sequence ID" value="OTA28282.1"/>
    <property type="molecule type" value="Genomic_DNA"/>
</dbReference>
<dbReference type="InterPro" id="IPR001387">
    <property type="entry name" value="Cro/C1-type_HTH"/>
</dbReference>
<dbReference type="Gene3D" id="1.10.260.40">
    <property type="entry name" value="lambda repressor-like DNA-binding domains"/>
    <property type="match status" value="1"/>
</dbReference>
<dbReference type="CDD" id="cd00093">
    <property type="entry name" value="HTH_XRE"/>
    <property type="match status" value="1"/>
</dbReference>
<dbReference type="InterPro" id="IPR010982">
    <property type="entry name" value="Lambda_DNA-bd_dom_sf"/>
</dbReference>
<dbReference type="GO" id="GO:0003677">
    <property type="term" value="F:DNA binding"/>
    <property type="evidence" value="ECO:0007669"/>
    <property type="project" value="InterPro"/>
</dbReference>
<dbReference type="RefSeq" id="WP_086107122.1">
    <property type="nucleotide sequence ID" value="NZ_NEKB01000016.1"/>
</dbReference>
<name>A0A1Y2T099_9BIFI</name>
<reference evidence="2 3" key="1">
    <citation type="submission" date="2017-04" db="EMBL/GenBank/DDBJ databases">
        <title>Draft genome sequences of Alloscardovia macacae UMA81211 and UMA81212 isolated from the feces of a rhesus macaque (Macaca mulatta).</title>
        <authorList>
            <person name="Albert K."/>
            <person name="Sela D.A."/>
        </authorList>
    </citation>
    <scope>NUCLEOTIDE SEQUENCE [LARGE SCALE GENOMIC DNA]</scope>
    <source>
        <strain evidence="2 3">UMA81212</strain>
    </source>
</reference>
<protein>
    <recommendedName>
        <fullName evidence="1">HTH cro/C1-type domain-containing protein</fullName>
    </recommendedName>
</protein>
<evidence type="ECO:0000313" key="2">
    <source>
        <dbReference type="EMBL" id="OTA28282.1"/>
    </source>
</evidence>
<feature type="domain" description="HTH cro/C1-type" evidence="1">
    <location>
        <begin position="38"/>
        <end position="62"/>
    </location>
</feature>
<evidence type="ECO:0000313" key="3">
    <source>
        <dbReference type="Proteomes" id="UP000243540"/>
    </source>
</evidence>
<organism evidence="2 3">
    <name type="scientific">Alloscardovia macacae</name>
    <dbReference type="NCBI Taxonomy" id="1160091"/>
    <lineage>
        <taxon>Bacteria</taxon>
        <taxon>Bacillati</taxon>
        <taxon>Actinomycetota</taxon>
        <taxon>Actinomycetes</taxon>
        <taxon>Bifidobacteriales</taxon>
        <taxon>Bifidobacteriaceae</taxon>
        <taxon>Alloscardovia</taxon>
    </lineage>
</organism>
<dbReference type="PROSITE" id="PS50943">
    <property type="entry name" value="HTH_CROC1"/>
    <property type="match status" value="1"/>
</dbReference>
<comment type="caution">
    <text evidence="2">The sequence shown here is derived from an EMBL/GenBank/DDBJ whole genome shotgun (WGS) entry which is preliminary data.</text>
</comment>
<dbReference type="AlphaFoldDB" id="A0A1Y2T099"/>
<dbReference type="SUPFAM" id="SSF47413">
    <property type="entry name" value="lambda repressor-like DNA-binding domains"/>
    <property type="match status" value="1"/>
</dbReference>
<dbReference type="OrthoDB" id="5584941at2"/>
<gene>
    <name evidence="2" type="ORF">B9T39_07115</name>
</gene>
<dbReference type="Proteomes" id="UP000243540">
    <property type="component" value="Unassembled WGS sequence"/>
</dbReference>
<evidence type="ECO:0000259" key="1">
    <source>
        <dbReference type="PROSITE" id="PS50943"/>
    </source>
</evidence>
<proteinExistence type="predicted"/>
<dbReference type="Pfam" id="PF13443">
    <property type="entry name" value="HTH_26"/>
    <property type="match status" value="1"/>
</dbReference>